<keyword evidence="2" id="KW-1185">Reference proteome</keyword>
<sequence length="89" mass="9406">MKSVGEGFTTFSVGDKVLHQGYFDKRRATFQHSSVVPAEIAAKIPPNLSFDQAATIPLTVATASVGLYNKKLAPYGGAALTPPWEEGGP</sequence>
<gene>
    <name evidence="1" type="ORF">NM688_g1455</name>
</gene>
<proteinExistence type="predicted"/>
<comment type="caution">
    <text evidence="1">The sequence shown here is derived from an EMBL/GenBank/DDBJ whole genome shotgun (WGS) entry which is preliminary data.</text>
</comment>
<accession>A0ACC1TC28</accession>
<name>A0ACC1TC28_9APHY</name>
<dbReference type="Proteomes" id="UP001148662">
    <property type="component" value="Unassembled WGS sequence"/>
</dbReference>
<evidence type="ECO:0000313" key="1">
    <source>
        <dbReference type="EMBL" id="KAJ3557466.1"/>
    </source>
</evidence>
<organism evidence="1 2">
    <name type="scientific">Phlebia brevispora</name>
    <dbReference type="NCBI Taxonomy" id="194682"/>
    <lineage>
        <taxon>Eukaryota</taxon>
        <taxon>Fungi</taxon>
        <taxon>Dikarya</taxon>
        <taxon>Basidiomycota</taxon>
        <taxon>Agaricomycotina</taxon>
        <taxon>Agaricomycetes</taxon>
        <taxon>Polyporales</taxon>
        <taxon>Meruliaceae</taxon>
        <taxon>Phlebia</taxon>
    </lineage>
</organism>
<reference evidence="1" key="1">
    <citation type="submission" date="2022-07" db="EMBL/GenBank/DDBJ databases">
        <title>Genome Sequence of Phlebia brevispora.</title>
        <authorList>
            <person name="Buettner E."/>
        </authorList>
    </citation>
    <scope>NUCLEOTIDE SEQUENCE</scope>
    <source>
        <strain evidence="1">MPL23</strain>
    </source>
</reference>
<dbReference type="EMBL" id="JANHOG010000155">
    <property type="protein sequence ID" value="KAJ3557466.1"/>
    <property type="molecule type" value="Genomic_DNA"/>
</dbReference>
<protein>
    <submittedName>
        <fullName evidence="1">Uncharacterized protein</fullName>
    </submittedName>
</protein>
<evidence type="ECO:0000313" key="2">
    <source>
        <dbReference type="Proteomes" id="UP001148662"/>
    </source>
</evidence>